<name>A0ABY4QI31_9MYCO</name>
<gene>
    <name evidence="4" type="ORF">M5I08_13765</name>
</gene>
<dbReference type="PANTHER" id="PTHR46766">
    <property type="entry name" value="GLUTAMINE-RICH PROTEIN 2"/>
    <property type="match status" value="1"/>
</dbReference>
<evidence type="ECO:0000259" key="2">
    <source>
        <dbReference type="Pfam" id="PF00823"/>
    </source>
</evidence>
<accession>A0ABY4QI31</accession>
<evidence type="ECO:0000259" key="3">
    <source>
        <dbReference type="Pfam" id="PF12484"/>
    </source>
</evidence>
<dbReference type="InterPro" id="IPR000030">
    <property type="entry name" value="PPE_dom"/>
</dbReference>
<dbReference type="Pfam" id="PF00823">
    <property type="entry name" value="PPE"/>
    <property type="match status" value="1"/>
</dbReference>
<organism evidence="4 5">
    <name type="scientific">Candidatus Mycobacterium methanotrophicum</name>
    <dbReference type="NCBI Taxonomy" id="2943498"/>
    <lineage>
        <taxon>Bacteria</taxon>
        <taxon>Bacillati</taxon>
        <taxon>Actinomycetota</taxon>
        <taxon>Actinomycetes</taxon>
        <taxon>Mycobacteriales</taxon>
        <taxon>Mycobacteriaceae</taxon>
        <taxon>Mycobacterium</taxon>
    </lineage>
</organism>
<dbReference type="Proteomes" id="UP001056610">
    <property type="component" value="Chromosome"/>
</dbReference>
<evidence type="ECO:0000256" key="1">
    <source>
        <dbReference type="SAM" id="MobiDB-lite"/>
    </source>
</evidence>
<proteinExistence type="predicted"/>
<protein>
    <submittedName>
        <fullName evidence="4">PPE family protein</fullName>
    </submittedName>
</protein>
<dbReference type="PANTHER" id="PTHR46766:SF1">
    <property type="entry name" value="GLUTAMINE-RICH PROTEIN 2"/>
    <property type="match status" value="1"/>
</dbReference>
<sequence>MTAGLDFGALPPEVNSGLMYAGPGPQSLTAAATAWADLAGQLDSAADVCAGALSGLASSGWQGPAAASMATAATPYTSWLQTTAGHAARAARQAAAAVNAYENAFTATVPPAAVAANRAQLASLTATNLLGQNTAAIAATEAQYGEMWAQDAAAMYGYAAQSAAATTLNPLTTPPRVTTDTGLTQQAAASTHAAAAAAGNTQQTLSQWLSGLNIFSPANATSNYGLSGFLNNVISGQNNSALSDFLNSSWLGGFMSNNALGPEMYISNFHSFDPLAVLGAQDWARGVTGAGAGGGGVGGPGAIANMAAYGPMPTQSGGQAILAGARADIGRADLVGRLSAPPSWTANAPLAQTVNSQTVHSPATAHAAAHLPSPIFATGMPTTGMARLAPARMTGRSGDNQASSTSTRDLPTRSLAARSPAGG</sequence>
<feature type="region of interest" description="Disordered" evidence="1">
    <location>
        <begin position="393"/>
        <end position="423"/>
    </location>
</feature>
<feature type="domain" description="PPE family C-terminal" evidence="3">
    <location>
        <begin position="327"/>
        <end position="390"/>
    </location>
</feature>
<feature type="compositionally biased region" description="Polar residues" evidence="1">
    <location>
        <begin position="397"/>
        <end position="409"/>
    </location>
</feature>
<reference evidence="4" key="1">
    <citation type="submission" date="2022-05" db="EMBL/GenBank/DDBJ databases">
        <title>A methanotrophic Mycobacterium dominates a cave microbial ecosystem.</title>
        <authorList>
            <person name="Van Spanning R.J.M."/>
            <person name="Guan Q."/>
            <person name="Melkonian C."/>
            <person name="Gallant J."/>
            <person name="Polerecky L."/>
            <person name="Flot J.-F."/>
            <person name="Brandt B.W."/>
            <person name="Braster M."/>
            <person name="Iturbe Espinoza P."/>
            <person name="Aerts J."/>
            <person name="Meima-Franke M."/>
            <person name="Piersma S.R."/>
            <person name="Bunduc C."/>
            <person name="Ummels R."/>
            <person name="Pain A."/>
            <person name="Fleming E.J."/>
            <person name="van der Wel N."/>
            <person name="Gherman V.D."/>
            <person name="Sarbu S.M."/>
            <person name="Bodelier P.L.E."/>
            <person name="Bitter W."/>
        </authorList>
    </citation>
    <scope>NUCLEOTIDE SEQUENCE</scope>
    <source>
        <strain evidence="4">Sulfur Cave</strain>
    </source>
</reference>
<dbReference type="EMBL" id="CP097320">
    <property type="protein sequence ID" value="UQX09474.1"/>
    <property type="molecule type" value="Genomic_DNA"/>
</dbReference>
<dbReference type="InterPro" id="IPR022171">
    <property type="entry name" value="PPE_C"/>
</dbReference>
<keyword evidence="5" id="KW-1185">Reference proteome</keyword>
<evidence type="ECO:0000313" key="4">
    <source>
        <dbReference type="EMBL" id="UQX09474.1"/>
    </source>
</evidence>
<evidence type="ECO:0000313" key="5">
    <source>
        <dbReference type="Proteomes" id="UP001056610"/>
    </source>
</evidence>
<feature type="domain" description="PPE" evidence="2">
    <location>
        <begin position="6"/>
        <end position="168"/>
    </location>
</feature>
<dbReference type="RefSeq" id="WP_219067248.1">
    <property type="nucleotide sequence ID" value="NZ_CAJUXY010000017.1"/>
</dbReference>
<dbReference type="Pfam" id="PF12484">
    <property type="entry name" value="PPE-SVP"/>
    <property type="match status" value="1"/>
</dbReference>